<name>D7G5A4_ECTSI</name>
<dbReference type="PANTHER" id="PTHR23082:SF0">
    <property type="entry name" value="GENERAL TRANSCRIPTION FACTOR 3C POLYPEPTIDE 3"/>
    <property type="match status" value="1"/>
</dbReference>
<organism evidence="3 4">
    <name type="scientific">Ectocarpus siliculosus</name>
    <name type="common">Brown alga</name>
    <name type="synonym">Conferva siliculosa</name>
    <dbReference type="NCBI Taxonomy" id="2880"/>
    <lineage>
        <taxon>Eukaryota</taxon>
        <taxon>Sar</taxon>
        <taxon>Stramenopiles</taxon>
        <taxon>Ochrophyta</taxon>
        <taxon>PX clade</taxon>
        <taxon>Phaeophyceae</taxon>
        <taxon>Ectocarpales</taxon>
        <taxon>Ectocarpaceae</taxon>
        <taxon>Ectocarpus</taxon>
    </lineage>
</organism>
<dbReference type="EMBL" id="FN648852">
    <property type="protein sequence ID" value="CBJ27258.1"/>
    <property type="molecule type" value="Genomic_DNA"/>
</dbReference>
<feature type="region of interest" description="Disordered" evidence="2">
    <location>
        <begin position="633"/>
        <end position="671"/>
    </location>
</feature>
<dbReference type="PANTHER" id="PTHR23082">
    <property type="entry name" value="TRANSCRIPTION INITIATION FACTOR IIIC TFIIIC , POLYPEPTIDE 3-RELATED"/>
    <property type="match status" value="1"/>
</dbReference>
<feature type="repeat" description="TPR" evidence="1">
    <location>
        <begin position="997"/>
        <end position="1030"/>
    </location>
</feature>
<evidence type="ECO:0000313" key="3">
    <source>
        <dbReference type="EMBL" id="CBJ27258.1"/>
    </source>
</evidence>
<feature type="region of interest" description="Disordered" evidence="2">
    <location>
        <begin position="358"/>
        <end position="425"/>
    </location>
</feature>
<feature type="compositionally biased region" description="Basic residues" evidence="2">
    <location>
        <begin position="67"/>
        <end position="76"/>
    </location>
</feature>
<evidence type="ECO:0000256" key="1">
    <source>
        <dbReference type="PROSITE-ProRule" id="PRU00339"/>
    </source>
</evidence>
<dbReference type="Proteomes" id="UP000002630">
    <property type="component" value="Linkage Group LG17"/>
</dbReference>
<keyword evidence="1" id="KW-0802">TPR repeat</keyword>
<protein>
    <submittedName>
        <fullName evidence="3">Uncharacterized protein</fullName>
    </submittedName>
</protein>
<dbReference type="InterPro" id="IPR019734">
    <property type="entry name" value="TPR_rpt"/>
</dbReference>
<feature type="compositionally biased region" description="Acidic residues" evidence="2">
    <location>
        <begin position="358"/>
        <end position="377"/>
    </location>
</feature>
<dbReference type="SUPFAM" id="SSF48452">
    <property type="entry name" value="TPR-like"/>
    <property type="match status" value="3"/>
</dbReference>
<feature type="compositionally biased region" description="Acidic residues" evidence="2">
    <location>
        <begin position="404"/>
        <end position="425"/>
    </location>
</feature>
<dbReference type="OrthoDB" id="207380at2759"/>
<dbReference type="SMART" id="SM00028">
    <property type="entry name" value="TPR"/>
    <property type="match status" value="4"/>
</dbReference>
<feature type="region of interest" description="Disordered" evidence="2">
    <location>
        <begin position="1"/>
        <end position="84"/>
    </location>
</feature>
<dbReference type="InParanoid" id="D7G5A4"/>
<proteinExistence type="predicted"/>
<evidence type="ECO:0000313" key="4">
    <source>
        <dbReference type="Proteomes" id="UP000002630"/>
    </source>
</evidence>
<gene>
    <name evidence="3" type="ORF">Esi_0063_0088</name>
</gene>
<dbReference type="EMBL" id="FN649742">
    <property type="protein sequence ID" value="CBJ27258.1"/>
    <property type="molecule type" value="Genomic_DNA"/>
</dbReference>
<dbReference type="STRING" id="2880.D7G5A4"/>
<dbReference type="eggNOG" id="KOG2076">
    <property type="taxonomic scope" value="Eukaryota"/>
</dbReference>
<dbReference type="InterPro" id="IPR011990">
    <property type="entry name" value="TPR-like_helical_dom_sf"/>
</dbReference>
<keyword evidence="4" id="KW-1185">Reference proteome</keyword>
<accession>D7G5A4</accession>
<sequence length="1076" mass="117424">MKVVKKAVPNRKASAKKNDKAGSKASKTKKSTTAGTKPSRKRGAAGGGGAAGAAAAASDEEDDFVNRRAKKPKTGRIGRTAGKNYPPEIQAALGRARMLYVKGKVVEASTELSEVVIQCSSIPEPYALLAMIYQDGGKHEEALMFYKLACARDTKNWGNHQEVARIAGILGDHTSRLEALKVLARLRPNDLNVAIERARCLLELQKSKQALDVYAKAAKRFPRKLDIYLDLAECVECVSPQQNIFVHQALASCLRRVVGKRYLGPDVRDLADGFSARLREIKLEHPKPKRLPARRPGLPSKREGEVAMTATALLVGKLMESRKRQEPQYEVAVQVVEGLGSWLNSCHRIACRDDLEYESGEGGEEDELEGDGELDSDSDVRDSNDDGTDDEEDDGSNLDRDGGSEDELDGNDDDGEEDEPMDTFELDPEIVLRYGICQLYCGEKEKADNALLFLKDEEADGPHGHMMLEVAKVYAETGYLVESLELLRNVAQSKHPRHRLASVQLGAAYASQGKHELASNTYSVVLAERPHHAAALAGIAEAAYWRGKGTVPAALSALSTAVERATKAWTDGGLAASPAEDDDEGEDATAFQRLQLLMQWATLSLMENNRADFACVAVPLVSVALGQLVQRQEFEQQKPPPVPPVRSQETARSGRAGPTKPGLPSGSKQGEQVGRRAVFWHLVEVVRSLKALGSSAEVKKLVDAALQPNGLLRGLEKEDLQAVVANADTAVLRTMPGGSPIHGPASREGFLLGPAITGDPSANPDGDDSPTAVALMSEQYYPPPWRCVEEKDDDGLPRRAGRAWRPPTRSLHGTGPRRSRGRALMELDERKDDGDAICTTVRALSRRPGNDAVWNLMQRVAMERGVEQADGGFHGEQVEALVSRHRERPQGLLHRAHDAAIWNRAKHALRLYSHAHATRPEEPLPILCLAMHICRTVTVMETMVENDGVCVLQALACLHRYAHLRKEQAQSAGEEDPTVGSTSGSADATIPEAVLEQEIMYNLGRAYHQVGLPELAMEYYSRALQVKDERGDELRSWQGSDDGVTKETAHNMCALYKRNGQTAMALSVLNKYLAVG</sequence>
<dbReference type="GO" id="GO:0000127">
    <property type="term" value="C:transcription factor TFIIIC complex"/>
    <property type="evidence" value="ECO:0007669"/>
    <property type="project" value="TreeGrafter"/>
</dbReference>
<dbReference type="InterPro" id="IPR039340">
    <property type="entry name" value="Tfc4/TFIIIC-102/Sfc4"/>
</dbReference>
<dbReference type="GO" id="GO:0006383">
    <property type="term" value="P:transcription by RNA polymerase III"/>
    <property type="evidence" value="ECO:0007669"/>
    <property type="project" value="InterPro"/>
</dbReference>
<dbReference type="PROSITE" id="PS50005">
    <property type="entry name" value="TPR"/>
    <property type="match status" value="1"/>
</dbReference>
<feature type="compositionally biased region" description="Basic residues" evidence="2">
    <location>
        <begin position="1"/>
        <end position="15"/>
    </location>
</feature>
<dbReference type="AlphaFoldDB" id="D7G5A4"/>
<reference evidence="3 4" key="1">
    <citation type="journal article" date="2010" name="Nature">
        <title>The Ectocarpus genome and the independent evolution of multicellularity in brown algae.</title>
        <authorList>
            <person name="Cock J.M."/>
            <person name="Sterck L."/>
            <person name="Rouze P."/>
            <person name="Scornet D."/>
            <person name="Allen A.E."/>
            <person name="Amoutzias G."/>
            <person name="Anthouard V."/>
            <person name="Artiguenave F."/>
            <person name="Aury J.M."/>
            <person name="Badger J.H."/>
            <person name="Beszteri B."/>
            <person name="Billiau K."/>
            <person name="Bonnet E."/>
            <person name="Bothwell J.H."/>
            <person name="Bowler C."/>
            <person name="Boyen C."/>
            <person name="Brownlee C."/>
            <person name="Carrano C.J."/>
            <person name="Charrier B."/>
            <person name="Cho G.Y."/>
            <person name="Coelho S.M."/>
            <person name="Collen J."/>
            <person name="Corre E."/>
            <person name="Da Silva C."/>
            <person name="Delage L."/>
            <person name="Delaroque N."/>
            <person name="Dittami S.M."/>
            <person name="Doulbeau S."/>
            <person name="Elias M."/>
            <person name="Farnham G."/>
            <person name="Gachon C.M."/>
            <person name="Gschloessl B."/>
            <person name="Heesch S."/>
            <person name="Jabbari K."/>
            <person name="Jubin C."/>
            <person name="Kawai H."/>
            <person name="Kimura K."/>
            <person name="Kloareg B."/>
            <person name="Kupper F.C."/>
            <person name="Lang D."/>
            <person name="Le Bail A."/>
            <person name="Leblanc C."/>
            <person name="Lerouge P."/>
            <person name="Lohr M."/>
            <person name="Lopez P.J."/>
            <person name="Martens C."/>
            <person name="Maumus F."/>
            <person name="Michel G."/>
            <person name="Miranda-Saavedra D."/>
            <person name="Morales J."/>
            <person name="Moreau H."/>
            <person name="Motomura T."/>
            <person name="Nagasato C."/>
            <person name="Napoli C.A."/>
            <person name="Nelson D.R."/>
            <person name="Nyvall-Collen P."/>
            <person name="Peters A.F."/>
            <person name="Pommier C."/>
            <person name="Potin P."/>
            <person name="Poulain J."/>
            <person name="Quesneville H."/>
            <person name="Read B."/>
            <person name="Rensing S.A."/>
            <person name="Ritter A."/>
            <person name="Rousvoal S."/>
            <person name="Samanta M."/>
            <person name="Samson G."/>
            <person name="Schroeder D.C."/>
            <person name="Segurens B."/>
            <person name="Strittmatter M."/>
            <person name="Tonon T."/>
            <person name="Tregear J.W."/>
            <person name="Valentin K."/>
            <person name="von Dassow P."/>
            <person name="Yamagishi T."/>
            <person name="Van de Peer Y."/>
            <person name="Wincker P."/>
        </authorList>
    </citation>
    <scope>NUCLEOTIDE SEQUENCE [LARGE SCALE GENOMIC DNA]</scope>
    <source>
        <strain evidence="4">Ec32 / CCAP1310/4</strain>
    </source>
</reference>
<dbReference type="Pfam" id="PF13181">
    <property type="entry name" value="TPR_8"/>
    <property type="match status" value="2"/>
</dbReference>
<dbReference type="Gene3D" id="1.25.40.10">
    <property type="entry name" value="Tetratricopeptide repeat domain"/>
    <property type="match status" value="3"/>
</dbReference>
<feature type="compositionally biased region" description="Acidic residues" evidence="2">
    <location>
        <begin position="385"/>
        <end position="396"/>
    </location>
</feature>
<evidence type="ECO:0000256" key="2">
    <source>
        <dbReference type="SAM" id="MobiDB-lite"/>
    </source>
</evidence>
<feature type="region of interest" description="Disordered" evidence="2">
    <location>
        <begin position="788"/>
        <end position="821"/>
    </location>
</feature>